<accession>A0A177A5G3</accession>
<dbReference type="PROSITE" id="PS50181">
    <property type="entry name" value="FBOX"/>
    <property type="match status" value="1"/>
</dbReference>
<dbReference type="CDD" id="cd09917">
    <property type="entry name" value="F-box_SF"/>
    <property type="match status" value="1"/>
</dbReference>
<gene>
    <name evidence="2" type="ORF">VC83_04635</name>
</gene>
<dbReference type="PANTHER" id="PTHR31350:SF27">
    <property type="entry name" value="HEMIMETHYLATED DNA-BINDING DOMAIN-CONTAINING PROTEIN"/>
    <property type="match status" value="1"/>
</dbReference>
<evidence type="ECO:0000259" key="1">
    <source>
        <dbReference type="PROSITE" id="PS50181"/>
    </source>
</evidence>
<dbReference type="eggNOG" id="ENOG502QS7Z">
    <property type="taxonomic scope" value="Eukaryota"/>
</dbReference>
<dbReference type="Proteomes" id="UP000077154">
    <property type="component" value="Unassembled WGS sequence"/>
</dbReference>
<dbReference type="EMBL" id="KV441400">
    <property type="protein sequence ID" value="OAF57388.1"/>
    <property type="molecule type" value="Genomic_DNA"/>
</dbReference>
<dbReference type="Pfam" id="PF13369">
    <property type="entry name" value="Transglut_core2"/>
    <property type="match status" value="1"/>
</dbReference>
<dbReference type="GeneID" id="36287706"/>
<feature type="domain" description="F-box" evidence="1">
    <location>
        <begin position="4"/>
        <end position="51"/>
    </location>
</feature>
<dbReference type="NCBIfam" id="TIGR02097">
    <property type="entry name" value="yccV"/>
    <property type="match status" value="1"/>
</dbReference>
<dbReference type="SUPFAM" id="SSF141255">
    <property type="entry name" value="YccV-like"/>
    <property type="match status" value="1"/>
</dbReference>
<sequence>MAPTTTIYDLPDEVLDQILYYLSPEQTILSIRRASKRFARLCEEPLLWRYYCRTEFTYWDTKHRIKQKFGGDVSDVEWKKLYIYRKNIDTRTSELLDSILSEQIGRIDKTKDISEFGYDAKDILLRNCQAETDTDDVLARRFYSSSVLDHIHRAKALDEWHRLSRGDDISIERALGCFDMFVLHDRNGDLCEISDMLDKLAKKLEAAHADFYDLSQRRKALVTARFLKDNDLTGMASELQYRDLKNNFIGIALQEENHPSLPLISAAIYCAVARRLGLDAGCCDFPNHVHAVVSPNNGETLDGPLKKTSLGPPEPMYLDPYRSDREVPVEHLKNQLVAWGVQVDDFPRFLTHMSTRRIALRTSKSILTTIHEFRGLGRNGANNTDHASIKLYGNPFADMDNAFYSALWSNFILSSIPGRAASIDQVQFIPIILERFENLYHMDGVFLEKYICASPSLLVRTDLARLVEAIRVIRASDIMPKQLRRRESQKPHGKIQYEVGQVFQHKRYGYTAVITGWDVECTMNSRWMEQNHVDTLRKGQHQSFYHALVEDTSIRCVAEENVEVIEPDNPVSLMSLAGRFFKRWDGSRHRFVSNIRDEYPDD</sequence>
<dbReference type="OrthoDB" id="28868at2759"/>
<organism evidence="2">
    <name type="scientific">Pseudogymnoascus destructans</name>
    <dbReference type="NCBI Taxonomy" id="655981"/>
    <lineage>
        <taxon>Eukaryota</taxon>
        <taxon>Fungi</taxon>
        <taxon>Dikarya</taxon>
        <taxon>Ascomycota</taxon>
        <taxon>Pezizomycotina</taxon>
        <taxon>Leotiomycetes</taxon>
        <taxon>Thelebolales</taxon>
        <taxon>Thelebolaceae</taxon>
        <taxon>Pseudogymnoascus</taxon>
    </lineage>
</organism>
<dbReference type="SMART" id="SM00992">
    <property type="entry name" value="YccV-like"/>
    <property type="match status" value="1"/>
</dbReference>
<dbReference type="SUPFAM" id="SSF81383">
    <property type="entry name" value="F-box domain"/>
    <property type="match status" value="1"/>
</dbReference>
<dbReference type="InterPro" id="IPR032698">
    <property type="entry name" value="SirB1_N"/>
</dbReference>
<reference evidence="2" key="1">
    <citation type="submission" date="2016-03" db="EMBL/GenBank/DDBJ databases">
        <title>Updated assembly of Pseudogymnoascus destructans, the fungus causing white-nose syndrome of bats.</title>
        <authorList>
            <person name="Palmer J.M."/>
            <person name="Drees K.P."/>
            <person name="Foster J.T."/>
            <person name="Lindner D.L."/>
        </authorList>
    </citation>
    <scope>NUCLEOTIDE SEQUENCE [LARGE SCALE GENOMIC DNA]</scope>
    <source>
        <strain evidence="2">20631-21</strain>
    </source>
</reference>
<dbReference type="VEuPathDB" id="FungiDB:GMDG_03149"/>
<dbReference type="Pfam" id="PF08755">
    <property type="entry name" value="YccV-like"/>
    <property type="match status" value="1"/>
</dbReference>
<dbReference type="Gene3D" id="2.30.30.390">
    <property type="entry name" value="Hemimethylated DNA-binding domain"/>
    <property type="match status" value="1"/>
</dbReference>
<protein>
    <recommendedName>
        <fullName evidence="1">F-box domain-containing protein</fullName>
    </recommendedName>
</protein>
<name>A0A177A5G3_9PEZI</name>
<dbReference type="PANTHER" id="PTHR31350">
    <property type="entry name" value="SI:DKEY-261L7.2"/>
    <property type="match status" value="1"/>
</dbReference>
<dbReference type="SMART" id="SM00256">
    <property type="entry name" value="FBOX"/>
    <property type="match status" value="1"/>
</dbReference>
<dbReference type="InterPro" id="IPR036047">
    <property type="entry name" value="F-box-like_dom_sf"/>
</dbReference>
<dbReference type="GO" id="GO:0003677">
    <property type="term" value="F:DNA binding"/>
    <property type="evidence" value="ECO:0007669"/>
    <property type="project" value="InterPro"/>
</dbReference>
<dbReference type="Gene3D" id="1.20.1280.50">
    <property type="match status" value="1"/>
</dbReference>
<dbReference type="InterPro" id="IPR001810">
    <property type="entry name" value="F-box_dom"/>
</dbReference>
<dbReference type="RefSeq" id="XP_024322678.1">
    <property type="nucleotide sequence ID" value="XM_024468264.1"/>
</dbReference>
<dbReference type="AlphaFoldDB" id="A0A177A5G3"/>
<dbReference type="InterPro" id="IPR036623">
    <property type="entry name" value="Hemimethylated_DNA-bd_sf"/>
</dbReference>
<dbReference type="Pfam" id="PF12937">
    <property type="entry name" value="F-box-like"/>
    <property type="match status" value="1"/>
</dbReference>
<evidence type="ECO:0000313" key="2">
    <source>
        <dbReference type="EMBL" id="OAF57388.1"/>
    </source>
</evidence>
<proteinExistence type="predicted"/>
<dbReference type="InterPro" id="IPR011722">
    <property type="entry name" value="Hemimethylated_DNA-bd_dom"/>
</dbReference>